<dbReference type="EMBL" id="LMWJ01000032">
    <property type="protein sequence ID" value="KUM68224.1"/>
    <property type="molecule type" value="Genomic_DNA"/>
</dbReference>
<dbReference type="AlphaFoldDB" id="A0A117NVP9"/>
<evidence type="ECO:0000313" key="3">
    <source>
        <dbReference type="Proteomes" id="UP000054024"/>
    </source>
</evidence>
<dbReference type="CDD" id="cd07043">
    <property type="entry name" value="STAS_anti-anti-sigma_factors"/>
    <property type="match status" value="1"/>
</dbReference>
<comment type="caution">
    <text evidence="2">The sequence shown here is derived from an EMBL/GenBank/DDBJ whole genome shotgun (WGS) entry which is preliminary data.</text>
</comment>
<proteinExistence type="predicted"/>
<dbReference type="PROSITE" id="PS50801">
    <property type="entry name" value="STAS"/>
    <property type="match status" value="1"/>
</dbReference>
<dbReference type="InterPro" id="IPR036513">
    <property type="entry name" value="STAS_dom_sf"/>
</dbReference>
<evidence type="ECO:0000313" key="2">
    <source>
        <dbReference type="EMBL" id="KUM68224.1"/>
    </source>
</evidence>
<dbReference type="SUPFAM" id="SSF52091">
    <property type="entry name" value="SpoIIaa-like"/>
    <property type="match status" value="1"/>
</dbReference>
<gene>
    <name evidence="2" type="ORF">AQI70_34100</name>
</gene>
<dbReference type="RefSeq" id="WP_062156311.1">
    <property type="nucleotide sequence ID" value="NZ_KQ947996.1"/>
</dbReference>
<dbReference type="PANTHER" id="PTHR33495">
    <property type="entry name" value="ANTI-SIGMA FACTOR ANTAGONIST TM_1081-RELATED-RELATED"/>
    <property type="match status" value="1"/>
</dbReference>
<accession>A0A117NVP9</accession>
<dbReference type="Pfam" id="PF01740">
    <property type="entry name" value="STAS"/>
    <property type="match status" value="1"/>
</dbReference>
<feature type="domain" description="STAS" evidence="1">
    <location>
        <begin position="10"/>
        <end position="121"/>
    </location>
</feature>
<protein>
    <recommendedName>
        <fullName evidence="1">STAS domain-containing protein</fullName>
    </recommendedName>
</protein>
<dbReference type="Gene3D" id="3.30.750.24">
    <property type="entry name" value="STAS domain"/>
    <property type="match status" value="1"/>
</dbReference>
<dbReference type="InterPro" id="IPR002645">
    <property type="entry name" value="STAS_dom"/>
</dbReference>
<dbReference type="PANTHER" id="PTHR33495:SF2">
    <property type="entry name" value="ANTI-SIGMA FACTOR ANTAGONIST TM_1081-RELATED"/>
    <property type="match status" value="1"/>
</dbReference>
<dbReference type="GO" id="GO:0043856">
    <property type="term" value="F:anti-sigma factor antagonist activity"/>
    <property type="evidence" value="ECO:0007669"/>
    <property type="project" value="TreeGrafter"/>
</dbReference>
<reference evidence="2 3" key="1">
    <citation type="submission" date="2015-10" db="EMBL/GenBank/DDBJ databases">
        <title>Draft genome sequence of Streptomyces curacoi DSM 40107, type strain for the species Streptomyces curacoi.</title>
        <authorList>
            <person name="Ruckert C."/>
            <person name="Winkler A."/>
            <person name="Kalinowski J."/>
            <person name="Kampfer P."/>
            <person name="Glaeser S."/>
        </authorList>
    </citation>
    <scope>NUCLEOTIDE SEQUENCE [LARGE SCALE GENOMIC DNA]</scope>
    <source>
        <strain evidence="2 3">DSM 40107</strain>
    </source>
</reference>
<sequence length="124" mass="13015">MVTGDVLLPLSLSLRREQGWSVLDVSGQVSLATRVELAGYLGRLAAARAPARIVVDVSNVAVCDAVGLGALWAAHVRATQRPGDELRLVCGESRMLRILDVSGVGRAVPVFRTVGEALQSGAPE</sequence>
<evidence type="ECO:0000259" key="1">
    <source>
        <dbReference type="PROSITE" id="PS50801"/>
    </source>
</evidence>
<dbReference type="OrthoDB" id="5471473at2"/>
<organism evidence="2 3">
    <name type="scientific">Streptomyces curacoi</name>
    <dbReference type="NCBI Taxonomy" id="146536"/>
    <lineage>
        <taxon>Bacteria</taxon>
        <taxon>Bacillati</taxon>
        <taxon>Actinomycetota</taxon>
        <taxon>Actinomycetes</taxon>
        <taxon>Kitasatosporales</taxon>
        <taxon>Streptomycetaceae</taxon>
        <taxon>Streptomyces</taxon>
    </lineage>
</organism>
<dbReference type="STRING" id="146536.AQI70_34100"/>
<keyword evidence="3" id="KW-1185">Reference proteome</keyword>
<name>A0A117NVP9_9ACTN</name>
<dbReference type="Proteomes" id="UP000054024">
    <property type="component" value="Unassembled WGS sequence"/>
</dbReference>